<evidence type="ECO:0000256" key="1">
    <source>
        <dbReference type="ARBA" id="ARBA00002591"/>
    </source>
</evidence>
<dbReference type="PANTHER" id="PTHR30381:SF0">
    <property type="entry name" value="FLAGELLAR P-RING PROTEIN"/>
    <property type="match status" value="1"/>
</dbReference>
<keyword evidence="6" id="KW-0966">Cell projection</keyword>
<dbReference type="GO" id="GO:0005198">
    <property type="term" value="F:structural molecule activity"/>
    <property type="evidence" value="ECO:0007669"/>
    <property type="project" value="InterPro"/>
</dbReference>
<keyword evidence="6" id="KW-0969">Cilium</keyword>
<keyword evidence="7" id="KW-1185">Reference proteome</keyword>
<accession>A0A1X7IUC5</accession>
<evidence type="ECO:0000256" key="3">
    <source>
        <dbReference type="ARBA" id="ARBA00022729"/>
    </source>
</evidence>
<evidence type="ECO:0000256" key="4">
    <source>
        <dbReference type="ARBA" id="ARBA00023143"/>
    </source>
</evidence>
<gene>
    <name evidence="5" type="primary">flgI</name>
    <name evidence="6" type="ORF">SAMN06275492_10558</name>
</gene>
<keyword evidence="4 5" id="KW-0975">Bacterial flagellum</keyword>
<protein>
    <recommendedName>
        <fullName evidence="5">Flagellar P-ring protein</fullName>
    </recommendedName>
    <alternativeName>
        <fullName evidence="5">Basal body P-ring protein</fullName>
    </alternativeName>
</protein>
<comment type="subunit">
    <text evidence="5">The basal body constitutes a major portion of the flagellar organelle and consists of four rings (L,P,S, and M) mounted on a central rod.</text>
</comment>
<dbReference type="InterPro" id="IPR001782">
    <property type="entry name" value="Flag_FlgI"/>
</dbReference>
<dbReference type="PRINTS" id="PR01010">
    <property type="entry name" value="FLGPRINGFLGI"/>
</dbReference>
<dbReference type="PANTHER" id="PTHR30381">
    <property type="entry name" value="FLAGELLAR P-RING PERIPLASMIC PROTEIN FLGI"/>
    <property type="match status" value="1"/>
</dbReference>
<dbReference type="NCBIfam" id="NF003676">
    <property type="entry name" value="PRK05303.1"/>
    <property type="match status" value="1"/>
</dbReference>
<reference evidence="7" key="1">
    <citation type="submission" date="2017-04" db="EMBL/GenBank/DDBJ databases">
        <authorList>
            <person name="Varghese N."/>
            <person name="Submissions S."/>
        </authorList>
    </citation>
    <scope>NUCLEOTIDE SEQUENCE [LARGE SCALE GENOMIC DNA]</scope>
    <source>
        <strain evidence="7">USBA 82</strain>
    </source>
</reference>
<dbReference type="STRING" id="561720.SAMN06275492_10558"/>
<organism evidence="6 7">
    <name type="scientific">Dethiosulfovibrio salsuginis</name>
    <dbReference type="NCBI Taxonomy" id="561720"/>
    <lineage>
        <taxon>Bacteria</taxon>
        <taxon>Thermotogati</taxon>
        <taxon>Synergistota</taxon>
        <taxon>Synergistia</taxon>
        <taxon>Synergistales</taxon>
        <taxon>Dethiosulfovibrionaceae</taxon>
        <taxon>Dethiosulfovibrio</taxon>
    </lineage>
</organism>
<proteinExistence type="inferred from homology"/>
<evidence type="ECO:0000313" key="6">
    <source>
        <dbReference type="EMBL" id="SMG18787.1"/>
    </source>
</evidence>
<evidence type="ECO:0000256" key="2">
    <source>
        <dbReference type="ARBA" id="ARBA00004117"/>
    </source>
</evidence>
<dbReference type="GO" id="GO:0071973">
    <property type="term" value="P:bacterial-type flagellum-dependent cell motility"/>
    <property type="evidence" value="ECO:0007669"/>
    <property type="project" value="InterPro"/>
</dbReference>
<dbReference type="OrthoDB" id="9786431at2"/>
<evidence type="ECO:0000313" key="7">
    <source>
        <dbReference type="Proteomes" id="UP000193355"/>
    </source>
</evidence>
<comment type="similarity">
    <text evidence="5">Belongs to the FlgI family.</text>
</comment>
<feature type="signal peptide" evidence="5">
    <location>
        <begin position="1"/>
        <end position="24"/>
    </location>
</feature>
<evidence type="ECO:0000256" key="5">
    <source>
        <dbReference type="HAMAP-Rule" id="MF_00416"/>
    </source>
</evidence>
<comment type="subcellular location">
    <subcellularLocation>
        <location evidence="2 5">Bacterial flagellum basal body</location>
    </subcellularLocation>
</comment>
<dbReference type="GO" id="GO:0009428">
    <property type="term" value="C:bacterial-type flagellum basal body, distal rod, P ring"/>
    <property type="evidence" value="ECO:0007669"/>
    <property type="project" value="InterPro"/>
</dbReference>
<name>A0A1X7IUC5_9BACT</name>
<dbReference type="Proteomes" id="UP000193355">
    <property type="component" value="Unassembled WGS sequence"/>
</dbReference>
<feature type="chain" id="PRO_5013414141" description="Flagellar P-ring protein" evidence="5">
    <location>
        <begin position="25"/>
        <end position="369"/>
    </location>
</feature>
<comment type="function">
    <text evidence="1 5">Assembles around the rod to form the L-ring and probably protects the motor/basal body from shearing forces during rotation.</text>
</comment>
<keyword evidence="6" id="KW-0282">Flagellum</keyword>
<sequence precursor="true">MSKTLSATLKLLIVLTIITSTAWANIHPQVRIKDLVDIDGVRSNQLSGVGVVMGLQGTGDKSNMSIQALRNLMRRFGVTLTEKDVKSKNVAVVAVTATLPPFVRPGQTVDVTISAIGDAKSLQGGVLLQTPLQAANGSVYAVAQGPVLVGGFSAGKGGSSVAKNVVTVGQIGGGAIVERDVPTMFSSGGYMSLLLRNPDFTTARRVADAINGKFGNIATPLDAGRVAVQLPGAYASSPSAFVADMENMRVTPDIQARVVVNERTGTVVMGGNVQISSVAVAHGDLTVRIDQDNQVSQPNPFSQGVTTPYANNQVNVEEERGSFIKMDSTTTVDQLVDAVNAVGATPRDVIGILQAIDRAGALHGELVIM</sequence>
<dbReference type="RefSeq" id="WP_085543957.1">
    <property type="nucleotide sequence ID" value="NZ_FXBB01000005.1"/>
</dbReference>
<dbReference type="EMBL" id="FXBB01000005">
    <property type="protein sequence ID" value="SMG18787.1"/>
    <property type="molecule type" value="Genomic_DNA"/>
</dbReference>
<dbReference type="HAMAP" id="MF_00416">
    <property type="entry name" value="FlgI"/>
    <property type="match status" value="1"/>
</dbReference>
<dbReference type="GO" id="GO:0030288">
    <property type="term" value="C:outer membrane-bounded periplasmic space"/>
    <property type="evidence" value="ECO:0007669"/>
    <property type="project" value="InterPro"/>
</dbReference>
<dbReference type="Pfam" id="PF02119">
    <property type="entry name" value="FlgI"/>
    <property type="match status" value="1"/>
</dbReference>
<dbReference type="AlphaFoldDB" id="A0A1X7IUC5"/>
<keyword evidence="3 5" id="KW-0732">Signal</keyword>